<accession>A0A0W0U9E4</accession>
<dbReference type="RefSeq" id="WP_051551007.1">
    <property type="nucleotide sequence ID" value="NZ_CAAAHN010000001.1"/>
</dbReference>
<dbReference type="PANTHER" id="PTHR33434">
    <property type="entry name" value="DEGV DOMAIN-CONTAINING PROTEIN DR_1986-RELATED"/>
    <property type="match status" value="1"/>
</dbReference>
<dbReference type="InterPro" id="IPR003797">
    <property type="entry name" value="DegV"/>
</dbReference>
<dbReference type="PATRIC" id="fig|45065.4.peg.301"/>
<evidence type="ECO:0000256" key="1">
    <source>
        <dbReference type="ARBA" id="ARBA00023121"/>
    </source>
</evidence>
<dbReference type="GO" id="GO:0004371">
    <property type="term" value="F:glycerone kinase activity"/>
    <property type="evidence" value="ECO:0007669"/>
    <property type="project" value="InterPro"/>
</dbReference>
<dbReference type="PANTHER" id="PTHR33434:SF8">
    <property type="entry name" value="DEGV DOMAIN-CONTAINING PROTEIN SPR1019"/>
    <property type="match status" value="1"/>
</dbReference>
<dbReference type="Gene3D" id="3.40.50.10170">
    <property type="match status" value="1"/>
</dbReference>
<dbReference type="PROSITE" id="PS51480">
    <property type="entry name" value="DHAL"/>
    <property type="match status" value="1"/>
</dbReference>
<dbReference type="InterPro" id="IPR048394">
    <property type="entry name" value="FakA-like_M"/>
</dbReference>
<dbReference type="SMART" id="SM01120">
    <property type="entry name" value="Dak2"/>
    <property type="match status" value="1"/>
</dbReference>
<dbReference type="InterPro" id="IPR036117">
    <property type="entry name" value="DhaL_dom_sf"/>
</dbReference>
<dbReference type="InterPro" id="IPR050270">
    <property type="entry name" value="DegV_domain_contain"/>
</dbReference>
<dbReference type="InterPro" id="IPR004007">
    <property type="entry name" value="DhaL_dom"/>
</dbReference>
<dbReference type="SUPFAM" id="SSF101473">
    <property type="entry name" value="DhaL-like"/>
    <property type="match status" value="1"/>
</dbReference>
<protein>
    <submittedName>
        <fullName evidence="2">Lipoprotein</fullName>
    </submittedName>
</protein>
<dbReference type="Pfam" id="PF21645">
    <property type="entry name" value="FakA-like_M"/>
    <property type="match status" value="1"/>
</dbReference>
<gene>
    <name evidence="2" type="primary">yfhG</name>
    <name evidence="2" type="ORF">Lgee_0282</name>
</gene>
<evidence type="ECO:0000313" key="2">
    <source>
        <dbReference type="EMBL" id="KTD04252.1"/>
    </source>
</evidence>
<dbReference type="EMBL" id="LNYC01000005">
    <property type="protein sequence ID" value="KTD04252.1"/>
    <property type="molecule type" value="Genomic_DNA"/>
</dbReference>
<reference evidence="2 3" key="1">
    <citation type="submission" date="2015-11" db="EMBL/GenBank/DDBJ databases">
        <title>Genomic analysis of 38 Legionella species identifies large and diverse effector repertoires.</title>
        <authorList>
            <person name="Burstein D."/>
            <person name="Amaro F."/>
            <person name="Zusman T."/>
            <person name="Lifshitz Z."/>
            <person name="Cohen O."/>
            <person name="Gilbert J.A."/>
            <person name="Pupko T."/>
            <person name="Shuman H.A."/>
            <person name="Segal G."/>
        </authorList>
    </citation>
    <scope>NUCLEOTIDE SEQUENCE [LARGE SCALE GENOMIC DNA]</scope>
    <source>
        <strain evidence="2 3">ATCC 49504</strain>
    </source>
</reference>
<keyword evidence="1" id="KW-0446">Lipid-binding</keyword>
<dbReference type="OrthoDB" id="9760324at2"/>
<dbReference type="GO" id="GO:0008289">
    <property type="term" value="F:lipid binding"/>
    <property type="evidence" value="ECO:0007669"/>
    <property type="project" value="UniProtKB-KW"/>
</dbReference>
<keyword evidence="2" id="KW-0449">Lipoprotein</keyword>
<dbReference type="InterPro" id="IPR043168">
    <property type="entry name" value="DegV_C"/>
</dbReference>
<dbReference type="AlphaFoldDB" id="A0A0W0U9E4"/>
<dbReference type="Pfam" id="PF02645">
    <property type="entry name" value="DegV"/>
    <property type="match status" value="1"/>
</dbReference>
<sequence length="602" mass="64963">MQSLHIEPAVSTLTCLDAKTLHAAICWGCEALVNARESLNSINVFPVADGDTGDNMASTARAILEFSRTDTSMERMLHAVADASVLGAHGNSGIIFSQFFNALSSSPITMDALDTPTFARLLEQAASGVRASLANPMEGTMLTLIDVLAMEAGARAKEITCFKALHLAVMPALERALNNTEQQLPELSRAHVVDAGALGFYRFMEGFVDCLQNPSAKTHAQITEIPAAMAHTPNATDTPPNHRYCTEAILRADSIDQELLTQRLCAHGDSVVLTGNVRICRFHLHTDTPWKVFENLFDLGTLEYPKVDDMQRQYEMHHTRKYPIALVTDTSADLPASVLDAYQVHQIPISIHYNNHTLLDRLCLESGHLYATMGSLDKHPTTSLPSLPLMEEKLSLLSREYEQVLVLSLSGALSGTHDALVNLSKNFNNVTVVDSGMTSGGLGLLVEYAARLIAEGQSLTDIKAALESARENVAIYVLVENFDALKRSGRVGRLTAHIGRLSGLKPIITVKPRSKGSVCGGAFSLQSGLERLVALIQKKASAHEDAPMRYGIMHAGAPELAEELRALATKTFKTPPAFVEQASAAIGLHAGQGAVAIAALFE</sequence>
<dbReference type="STRING" id="45065.Lgee_0282"/>
<proteinExistence type="predicted"/>
<keyword evidence="3" id="KW-1185">Reference proteome</keyword>
<dbReference type="InterPro" id="IPR033470">
    <property type="entry name" value="FakA-like_C"/>
</dbReference>
<dbReference type="Gene3D" id="3.30.1180.10">
    <property type="match status" value="1"/>
</dbReference>
<dbReference type="PROSITE" id="PS51482">
    <property type="entry name" value="DEGV"/>
    <property type="match status" value="1"/>
</dbReference>
<organism evidence="2 3">
    <name type="scientific">Legionella geestiana</name>
    <dbReference type="NCBI Taxonomy" id="45065"/>
    <lineage>
        <taxon>Bacteria</taxon>
        <taxon>Pseudomonadati</taxon>
        <taxon>Pseudomonadota</taxon>
        <taxon>Gammaproteobacteria</taxon>
        <taxon>Legionellales</taxon>
        <taxon>Legionellaceae</taxon>
        <taxon>Legionella</taxon>
    </lineage>
</organism>
<dbReference type="Proteomes" id="UP000054785">
    <property type="component" value="Unassembled WGS sequence"/>
</dbReference>
<dbReference type="GO" id="GO:0006071">
    <property type="term" value="P:glycerol metabolic process"/>
    <property type="evidence" value="ECO:0007669"/>
    <property type="project" value="InterPro"/>
</dbReference>
<dbReference type="NCBIfam" id="TIGR00762">
    <property type="entry name" value="DegV"/>
    <property type="match status" value="1"/>
</dbReference>
<comment type="caution">
    <text evidence="2">The sequence shown here is derived from an EMBL/GenBank/DDBJ whole genome shotgun (WGS) entry which is preliminary data.</text>
</comment>
<name>A0A0W0U9E4_9GAMM</name>
<evidence type="ECO:0000313" key="3">
    <source>
        <dbReference type="Proteomes" id="UP000054785"/>
    </source>
</evidence>
<dbReference type="Gene3D" id="1.25.40.340">
    <property type="match status" value="1"/>
</dbReference>
<dbReference type="Pfam" id="PF02734">
    <property type="entry name" value="Dak2"/>
    <property type="match status" value="1"/>
</dbReference>
<dbReference type="SUPFAM" id="SSF82549">
    <property type="entry name" value="DAK1/DegV-like"/>
    <property type="match status" value="1"/>
</dbReference>
<dbReference type="SMART" id="SM01121">
    <property type="entry name" value="Dak1_2"/>
    <property type="match status" value="1"/>
</dbReference>